<dbReference type="EMBL" id="JAUYZG010000003">
    <property type="protein sequence ID" value="KAK2911862.1"/>
    <property type="molecule type" value="Genomic_DNA"/>
</dbReference>
<evidence type="ECO:0000256" key="2">
    <source>
        <dbReference type="ARBA" id="ARBA00022553"/>
    </source>
</evidence>
<evidence type="ECO:0000256" key="6">
    <source>
        <dbReference type="ARBA" id="ARBA00023302"/>
    </source>
</evidence>
<evidence type="ECO:0000313" key="8">
    <source>
        <dbReference type="EMBL" id="KAK2911862.1"/>
    </source>
</evidence>
<evidence type="ECO:0000256" key="7">
    <source>
        <dbReference type="RuleBase" id="RU003540"/>
    </source>
</evidence>
<dbReference type="GO" id="GO:0005544">
    <property type="term" value="F:calcium-dependent phospholipid binding"/>
    <property type="evidence" value="ECO:0007669"/>
    <property type="project" value="UniProtKB-KW"/>
</dbReference>
<name>A0AA88QFI7_9TELE</name>
<keyword evidence="4 7" id="KW-0106">Calcium</keyword>
<dbReference type="AlphaFoldDB" id="A0AA88QFI7"/>
<dbReference type="PRINTS" id="PR00196">
    <property type="entry name" value="ANNEXIN"/>
</dbReference>
<dbReference type="GO" id="GO:0001786">
    <property type="term" value="F:phosphatidylserine binding"/>
    <property type="evidence" value="ECO:0007669"/>
    <property type="project" value="TreeGrafter"/>
</dbReference>
<sequence length="384" mass="42412">MSVNTLDRIVRSCLSHPENAGEVKLNRTETRSSVTLYREEPSESKMSDLWDDLENFARAPSTSTAASGERGTIKAKANFNVSEDVAALRKALEGIGTTEKTLIEILTHRSSSQKQAIAKAYQEATNRILVNDLKGDTEGSLEDLLVELARPPAVNDAKWIIKAIKGAGTNNRILIEILGSRTNKQIKELSAAYAEETKKTLVQKLKTEVSGDFGKAIILLAEGARDESTNVNADKAKEDAKALYNAGEKKMGTDESKFIEILCKRSMPHLRQTILEYKNISGKTLQKSIEKEMSGDLEELLVVIVKCAMSTPAYFAEKLYKSMKGVGTDETTLTRVMVSRGEIDMLDIRAEYKKLYRQSLYKEISSDVSGCYGDCLKMICGGDD</sequence>
<accession>A0AA88QFI7</accession>
<dbReference type="Gene3D" id="1.10.220.10">
    <property type="entry name" value="Annexin"/>
    <property type="match status" value="4"/>
</dbReference>
<keyword evidence="5 7" id="KW-0041">Annexin</keyword>
<evidence type="ECO:0000256" key="1">
    <source>
        <dbReference type="ARBA" id="ARBA00007831"/>
    </source>
</evidence>
<dbReference type="FunFam" id="1.10.220.10:FF:000001">
    <property type="entry name" value="Annexin"/>
    <property type="match status" value="1"/>
</dbReference>
<dbReference type="PANTHER" id="PTHR10502">
    <property type="entry name" value="ANNEXIN"/>
    <property type="match status" value="1"/>
</dbReference>
<protein>
    <recommendedName>
        <fullName evidence="7">Annexin</fullName>
    </recommendedName>
</protein>
<gene>
    <name evidence="8" type="ORF">Q8A67_003995</name>
</gene>
<keyword evidence="6 7" id="KW-0111">Calcium/phospholipid-binding</keyword>
<keyword evidence="2" id="KW-0597">Phosphoprotein</keyword>
<dbReference type="PROSITE" id="PS51897">
    <property type="entry name" value="ANNEXIN_2"/>
    <property type="match status" value="4"/>
</dbReference>
<evidence type="ECO:0000256" key="5">
    <source>
        <dbReference type="ARBA" id="ARBA00023216"/>
    </source>
</evidence>
<dbReference type="FunFam" id="1.10.220.10:FF:000002">
    <property type="entry name" value="Annexin"/>
    <property type="match status" value="1"/>
</dbReference>
<dbReference type="GO" id="GO:0005509">
    <property type="term" value="F:calcium ion binding"/>
    <property type="evidence" value="ECO:0007669"/>
    <property type="project" value="InterPro"/>
</dbReference>
<keyword evidence="9" id="KW-1185">Reference proteome</keyword>
<evidence type="ECO:0000256" key="4">
    <source>
        <dbReference type="ARBA" id="ARBA00022837"/>
    </source>
</evidence>
<dbReference type="SMART" id="SM00335">
    <property type="entry name" value="ANX"/>
    <property type="match status" value="4"/>
</dbReference>
<dbReference type="InterPro" id="IPR018252">
    <property type="entry name" value="Annexin_repeat_CS"/>
</dbReference>
<dbReference type="GO" id="GO:0012506">
    <property type="term" value="C:vesicle membrane"/>
    <property type="evidence" value="ECO:0007669"/>
    <property type="project" value="TreeGrafter"/>
</dbReference>
<organism evidence="8 9">
    <name type="scientific">Cirrhinus molitorella</name>
    <name type="common">mud carp</name>
    <dbReference type="NCBI Taxonomy" id="172907"/>
    <lineage>
        <taxon>Eukaryota</taxon>
        <taxon>Metazoa</taxon>
        <taxon>Chordata</taxon>
        <taxon>Craniata</taxon>
        <taxon>Vertebrata</taxon>
        <taxon>Euteleostomi</taxon>
        <taxon>Actinopterygii</taxon>
        <taxon>Neopterygii</taxon>
        <taxon>Teleostei</taxon>
        <taxon>Ostariophysi</taxon>
        <taxon>Cypriniformes</taxon>
        <taxon>Cyprinidae</taxon>
        <taxon>Labeoninae</taxon>
        <taxon>Labeonini</taxon>
        <taxon>Cirrhinus</taxon>
    </lineage>
</organism>
<proteinExistence type="inferred from homology"/>
<keyword evidence="3 7" id="KW-0677">Repeat</keyword>
<dbReference type="PROSITE" id="PS00223">
    <property type="entry name" value="ANNEXIN_1"/>
    <property type="match status" value="3"/>
</dbReference>
<comment type="similarity">
    <text evidence="1 7">Belongs to the annexin family.</text>
</comment>
<dbReference type="Pfam" id="PF00191">
    <property type="entry name" value="Annexin"/>
    <property type="match status" value="4"/>
</dbReference>
<evidence type="ECO:0000313" key="9">
    <source>
        <dbReference type="Proteomes" id="UP001187343"/>
    </source>
</evidence>
<evidence type="ECO:0000256" key="3">
    <source>
        <dbReference type="ARBA" id="ARBA00022737"/>
    </source>
</evidence>
<dbReference type="GO" id="GO:0005886">
    <property type="term" value="C:plasma membrane"/>
    <property type="evidence" value="ECO:0007669"/>
    <property type="project" value="TreeGrafter"/>
</dbReference>
<dbReference type="InterPro" id="IPR018502">
    <property type="entry name" value="Annexin_repeat"/>
</dbReference>
<dbReference type="GO" id="GO:0005634">
    <property type="term" value="C:nucleus"/>
    <property type="evidence" value="ECO:0007669"/>
    <property type="project" value="TreeGrafter"/>
</dbReference>
<comment type="caution">
    <text evidence="8">The sequence shown here is derived from an EMBL/GenBank/DDBJ whole genome shotgun (WGS) entry which is preliminary data.</text>
</comment>
<reference evidence="8" key="1">
    <citation type="submission" date="2023-08" db="EMBL/GenBank/DDBJ databases">
        <title>Chromosome-level Genome Assembly of mud carp (Cirrhinus molitorella).</title>
        <authorList>
            <person name="Liu H."/>
        </authorList>
    </citation>
    <scope>NUCLEOTIDE SEQUENCE</scope>
    <source>
        <strain evidence="8">Prfri</strain>
        <tissue evidence="8">Muscle</tissue>
    </source>
</reference>
<dbReference type="InterPro" id="IPR001464">
    <property type="entry name" value="Annexin"/>
</dbReference>
<dbReference type="Proteomes" id="UP001187343">
    <property type="component" value="Unassembled WGS sequence"/>
</dbReference>
<dbReference type="InterPro" id="IPR037104">
    <property type="entry name" value="Annexin_sf"/>
</dbReference>
<comment type="domain">
    <text evidence="7">A pair of annexin repeats may form one binding site for calcium and phospholipid.</text>
</comment>
<dbReference type="SUPFAM" id="SSF47874">
    <property type="entry name" value="Annexin"/>
    <property type="match status" value="1"/>
</dbReference>
<dbReference type="GO" id="GO:0005737">
    <property type="term" value="C:cytoplasm"/>
    <property type="evidence" value="ECO:0007669"/>
    <property type="project" value="TreeGrafter"/>
</dbReference>
<dbReference type="PANTHER" id="PTHR10502:SF25">
    <property type="entry name" value="ANNEXIN A3"/>
    <property type="match status" value="1"/>
</dbReference>
<dbReference type="FunFam" id="1.10.220.10:FF:000005">
    <property type="entry name" value="Annexin"/>
    <property type="match status" value="1"/>
</dbReference>
<dbReference type="FunFam" id="1.10.220.10:FF:000003">
    <property type="entry name" value="Annexin"/>
    <property type="match status" value="1"/>
</dbReference>